<keyword evidence="2" id="KW-1185">Reference proteome</keyword>
<dbReference type="SUPFAM" id="SSF81383">
    <property type="entry name" value="F-box domain"/>
    <property type="match status" value="1"/>
</dbReference>
<reference evidence="1" key="1">
    <citation type="submission" date="2018-08" db="EMBL/GenBank/DDBJ databases">
        <authorList>
            <person name="Rossello M."/>
        </authorList>
    </citation>
    <scope>NUCLEOTIDE SEQUENCE [LARGE SCALE GENOMIC DNA]</scope>
    <source>
        <strain evidence="1">cv. Chinese Spring</strain>
    </source>
</reference>
<organism evidence="1">
    <name type="scientific">Triticum aestivum</name>
    <name type="common">Wheat</name>
    <dbReference type="NCBI Taxonomy" id="4565"/>
    <lineage>
        <taxon>Eukaryota</taxon>
        <taxon>Viridiplantae</taxon>
        <taxon>Streptophyta</taxon>
        <taxon>Embryophyta</taxon>
        <taxon>Tracheophyta</taxon>
        <taxon>Spermatophyta</taxon>
        <taxon>Magnoliopsida</taxon>
        <taxon>Liliopsida</taxon>
        <taxon>Poales</taxon>
        <taxon>Poaceae</taxon>
        <taxon>BOP clade</taxon>
        <taxon>Pooideae</taxon>
        <taxon>Triticodae</taxon>
        <taxon>Triticeae</taxon>
        <taxon>Triticinae</taxon>
        <taxon>Triticum</taxon>
    </lineage>
</organism>
<dbReference type="Gramene" id="TraesCS7A03G0191800.1">
    <property type="protein sequence ID" value="TraesCS7A03G0191800.1.CDS1"/>
    <property type="gene ID" value="TraesCS7A03G0191800"/>
</dbReference>
<dbReference type="RefSeq" id="XP_044429125.1">
    <property type="nucleotide sequence ID" value="XM_044573190.1"/>
</dbReference>
<name>A0A3B6R8I4_WHEAT</name>
<dbReference type="Gramene" id="TraesCS7A02G081700.1">
    <property type="protein sequence ID" value="TraesCS7A02G081700.1.cds1"/>
    <property type="gene ID" value="TraesCS7A02G081700"/>
</dbReference>
<dbReference type="AlphaFoldDB" id="A0A3B6R8I4"/>
<dbReference type="OrthoDB" id="596940at2759"/>
<dbReference type="InterPro" id="IPR017451">
    <property type="entry name" value="F-box-assoc_interact_dom"/>
</dbReference>
<dbReference type="NCBIfam" id="TIGR01640">
    <property type="entry name" value="F_box_assoc_1"/>
    <property type="match status" value="1"/>
</dbReference>
<dbReference type="STRING" id="4565.A0A3B6R8I4"/>
<evidence type="ECO:0000313" key="2">
    <source>
        <dbReference type="Proteomes" id="UP000019116"/>
    </source>
</evidence>
<dbReference type="InterPro" id="IPR050233">
    <property type="entry name" value="A_thaliana_F-box"/>
</dbReference>
<reference evidence="1" key="2">
    <citation type="submission" date="2018-10" db="UniProtKB">
        <authorList>
            <consortium name="EnsemblPlants"/>
        </authorList>
    </citation>
    <scope>IDENTIFICATION</scope>
</reference>
<dbReference type="GeneID" id="123154460"/>
<protein>
    <recommendedName>
        <fullName evidence="3">F-box domain-containing protein</fullName>
    </recommendedName>
</protein>
<dbReference type="OMA" id="QSIPRMA"/>
<dbReference type="PANTHER" id="PTHR47993:SF73">
    <property type="entry name" value="F-BOX DOMAIN-CONTAINING PROTEIN"/>
    <property type="match status" value="1"/>
</dbReference>
<accession>A0A3B6R8I4</accession>
<dbReference type="EnsemblPlants" id="TraesCS7A02G081700.1">
    <property type="protein sequence ID" value="TraesCS7A02G081700.1.cds1"/>
    <property type="gene ID" value="TraesCS7A02G081700"/>
</dbReference>
<dbReference type="Proteomes" id="UP000019116">
    <property type="component" value="Chromosome 7A"/>
</dbReference>
<dbReference type="PANTHER" id="PTHR47993">
    <property type="entry name" value="OS09G0372900 PROTEIN-RELATED"/>
    <property type="match status" value="1"/>
</dbReference>
<sequence>MQGSSSVTAFDDLPEWLVVDEILVRLPPKDVLRCRAVRKSWRSGTSTDAFNLGHHCRQPSLPIIQHKLGICRVVGGCNDLKIRPVIRYEGSFTKFQLQAACDGLLIVSQQANFFICNPATLKCASLPRPPLRPRFSFIDVVGFYRHHTSGEHRILWVSYTKPIRIYETFQLPDYFIHAVGSSQPRCIQWPTVSEQKYFPATRSADCPPVHHRGSLHWLMGLNITVFDTVAETFRQTSRPTQLGDMVSLLDMGEALALCHVAPDCATLDVWVLQVYDAGTWGFHYRIDLLGMEASPPINWMFQSIPRMALINERELLIQRHIHHLLHCDIDGVFLGNVESEERLSCWTLTRHCLQESMISLPLFEMQEEEAVNQEPPFSIVL</sequence>
<gene>
    <name evidence="1" type="primary">LOC123154460</name>
</gene>
<evidence type="ECO:0008006" key="3">
    <source>
        <dbReference type="Google" id="ProtNLM"/>
    </source>
</evidence>
<evidence type="ECO:0000313" key="1">
    <source>
        <dbReference type="EnsemblPlants" id="TraesCS7A02G081700.1.cds1"/>
    </source>
</evidence>
<dbReference type="InterPro" id="IPR036047">
    <property type="entry name" value="F-box-like_dom_sf"/>
</dbReference>
<proteinExistence type="predicted"/>